<dbReference type="Gene3D" id="1.10.10.10">
    <property type="entry name" value="Winged helix-like DNA-binding domain superfamily/Winged helix DNA-binding domain"/>
    <property type="match status" value="1"/>
</dbReference>
<dbReference type="Pfam" id="PF02661">
    <property type="entry name" value="Fic"/>
    <property type="match status" value="1"/>
</dbReference>
<dbReference type="InterPro" id="IPR040198">
    <property type="entry name" value="Fido_containing"/>
</dbReference>
<dbReference type="PANTHER" id="PTHR13504:SF33">
    <property type="entry name" value="FIC FAMILY PROTEIN"/>
    <property type="match status" value="1"/>
</dbReference>
<name>A0A1W1BGI5_9ZZZZ</name>
<dbReference type="Gene3D" id="1.10.3290.10">
    <property type="entry name" value="Fido-like domain"/>
    <property type="match status" value="1"/>
</dbReference>
<reference evidence="2" key="1">
    <citation type="submission" date="2016-10" db="EMBL/GenBank/DDBJ databases">
        <authorList>
            <person name="de Groot N.N."/>
        </authorList>
    </citation>
    <scope>NUCLEOTIDE SEQUENCE</scope>
</reference>
<dbReference type="PANTHER" id="PTHR13504">
    <property type="entry name" value="FIDO DOMAIN-CONTAINING PROTEIN DDB_G0283145"/>
    <property type="match status" value="1"/>
</dbReference>
<dbReference type="Pfam" id="PF13776">
    <property type="entry name" value="DUF4172"/>
    <property type="match status" value="1"/>
</dbReference>
<dbReference type="PROSITE" id="PS51459">
    <property type="entry name" value="FIDO"/>
    <property type="match status" value="1"/>
</dbReference>
<dbReference type="InterPro" id="IPR036597">
    <property type="entry name" value="Fido-like_dom_sf"/>
</dbReference>
<evidence type="ECO:0000313" key="2">
    <source>
        <dbReference type="EMBL" id="SFV52654.1"/>
    </source>
</evidence>
<feature type="domain" description="Fido" evidence="1">
    <location>
        <begin position="111"/>
        <end position="266"/>
    </location>
</feature>
<protein>
    <submittedName>
        <fullName evidence="2">Fic family protein</fullName>
    </submittedName>
</protein>
<dbReference type="EMBL" id="FPHJ01000007">
    <property type="protein sequence ID" value="SFV52654.1"/>
    <property type="molecule type" value="Genomic_DNA"/>
</dbReference>
<evidence type="ECO:0000259" key="1">
    <source>
        <dbReference type="PROSITE" id="PS51459"/>
    </source>
</evidence>
<accession>A0A1W1BGI5</accession>
<organism evidence="2">
    <name type="scientific">hydrothermal vent metagenome</name>
    <dbReference type="NCBI Taxonomy" id="652676"/>
    <lineage>
        <taxon>unclassified sequences</taxon>
        <taxon>metagenomes</taxon>
        <taxon>ecological metagenomes</taxon>
    </lineage>
</organism>
<gene>
    <name evidence="2" type="ORF">MNB_SUP05-5-498</name>
</gene>
<dbReference type="InterPro" id="IPR025230">
    <property type="entry name" value="DUF4172"/>
</dbReference>
<dbReference type="SUPFAM" id="SSF140931">
    <property type="entry name" value="Fic-like"/>
    <property type="match status" value="1"/>
</dbReference>
<proteinExistence type="predicted"/>
<sequence>MWIWQQDNWTDFKYNTDAILPILSDVMHSIAPLTLLANELEAEKKLQLESKLLLDEALASAKIEGEILNRDSVRSSIANKLGVGKIGQISKNESAFIDVLLESIRKSSYTLTKKNLCQWHNMMFLDKPILNDLIIGDYRNTKMQVISGRYGIKKVHFEAPCDNYNCVEHEMNNFLKWLKTDNINNHYIKAAIAKFYFITIHPFDDGNGRFSRIIAERCLANAENTNIRLYSLSSEIEKNKKEYYNILEKCQKGNLDITEWIIWFLEQVKSAAQNAMHKLYKVRNSTLFWDKYRHIGMNERQRKLVIRLLETDDFKDGISRKKYTNLVKTTDITASRDLKDLTNKCVLLPTGAGRSVKYHLSLKQ</sequence>
<dbReference type="AlphaFoldDB" id="A0A1W1BGI5"/>
<dbReference type="InterPro" id="IPR003812">
    <property type="entry name" value="Fido"/>
</dbReference>
<dbReference type="InterPro" id="IPR036388">
    <property type="entry name" value="WH-like_DNA-bd_sf"/>
</dbReference>